<proteinExistence type="inferred from homology"/>
<keyword evidence="3" id="KW-0732">Signal</keyword>
<protein>
    <submittedName>
        <fullName evidence="4">TolB protein</fullName>
    </submittedName>
</protein>
<comment type="similarity">
    <text evidence="1">Belongs to the TolB family.</text>
</comment>
<dbReference type="OrthoDB" id="9758793at2"/>
<dbReference type="SUPFAM" id="SSF69304">
    <property type="entry name" value="Tricorn protease N-terminal domain"/>
    <property type="match status" value="1"/>
</dbReference>
<evidence type="ECO:0000313" key="5">
    <source>
        <dbReference type="Proteomes" id="UP000199645"/>
    </source>
</evidence>
<evidence type="ECO:0000256" key="1">
    <source>
        <dbReference type="ARBA" id="ARBA00009820"/>
    </source>
</evidence>
<organism evidence="4 5">
    <name type="scientific">Actinoplanes philippinensis</name>
    <dbReference type="NCBI Taxonomy" id="35752"/>
    <lineage>
        <taxon>Bacteria</taxon>
        <taxon>Bacillati</taxon>
        <taxon>Actinomycetota</taxon>
        <taxon>Actinomycetes</taxon>
        <taxon>Micromonosporales</taxon>
        <taxon>Micromonosporaceae</taxon>
        <taxon>Actinoplanes</taxon>
    </lineage>
</organism>
<dbReference type="EMBL" id="FONV01000009">
    <property type="protein sequence ID" value="SFF34813.1"/>
    <property type="molecule type" value="Genomic_DNA"/>
</dbReference>
<feature type="chain" id="PRO_5039404915" evidence="3">
    <location>
        <begin position="28"/>
        <end position="305"/>
    </location>
</feature>
<dbReference type="PANTHER" id="PTHR36842">
    <property type="entry name" value="PROTEIN TOLB HOMOLOG"/>
    <property type="match status" value="1"/>
</dbReference>
<evidence type="ECO:0000313" key="4">
    <source>
        <dbReference type="EMBL" id="SFF34813.1"/>
    </source>
</evidence>
<dbReference type="RefSeq" id="WP_143133908.1">
    <property type="nucleotide sequence ID" value="NZ_BOMT01000053.1"/>
</dbReference>
<dbReference type="Pfam" id="PF07676">
    <property type="entry name" value="PD40"/>
    <property type="match status" value="2"/>
</dbReference>
<dbReference type="PANTHER" id="PTHR36842:SF1">
    <property type="entry name" value="PROTEIN TOLB"/>
    <property type="match status" value="1"/>
</dbReference>
<accession>A0A1I2HZL9</accession>
<dbReference type="InterPro" id="IPR011042">
    <property type="entry name" value="6-blade_b-propeller_TolB-like"/>
</dbReference>
<name>A0A1I2HZL9_9ACTN</name>
<gene>
    <name evidence="4" type="ORF">SAMN05421541_10972</name>
</gene>
<feature type="signal peptide" evidence="3">
    <location>
        <begin position="1"/>
        <end position="27"/>
    </location>
</feature>
<evidence type="ECO:0000256" key="2">
    <source>
        <dbReference type="SAM" id="MobiDB-lite"/>
    </source>
</evidence>
<dbReference type="AlphaFoldDB" id="A0A1I2HZL9"/>
<keyword evidence="5" id="KW-1185">Reference proteome</keyword>
<feature type="region of interest" description="Disordered" evidence="2">
    <location>
        <begin position="245"/>
        <end position="276"/>
    </location>
</feature>
<sequence>MHRSSTMLATGAIAAMLLTLTPAGAVAAATGPAPGGRILYLDLPRSDAAGHLRSIRPDGSAPIDHGRDLAWYSSPDYSPDGTQIAYIEGFSVRATAAGGADDRWLVDGPCVPSTPRWSPDGTQVAFESCGDIYTVDGGGAAAGFRNVTQSALTEMSPSWSPGGHRFATANAPGVTVHRATGSGTRTVSDLPRAQQLDWSPNGRTFAVEAAGDLWLVDAVTGRRRQLTDTPDVFESSPVWSPDGRWIAFGSGPAAPPTPPDPEDPSPPDPISTASLTPQIWLMTATGAQQHTIGVPGVPTSWRTAP</sequence>
<dbReference type="STRING" id="35752.SAMN05421541_10972"/>
<dbReference type="Gene3D" id="2.120.10.30">
    <property type="entry name" value="TolB, C-terminal domain"/>
    <property type="match status" value="2"/>
</dbReference>
<reference evidence="4 5" key="1">
    <citation type="submission" date="2016-10" db="EMBL/GenBank/DDBJ databases">
        <authorList>
            <person name="de Groot N.N."/>
        </authorList>
    </citation>
    <scope>NUCLEOTIDE SEQUENCE [LARGE SCALE GENOMIC DNA]</scope>
    <source>
        <strain evidence="4 5">DSM 43019</strain>
    </source>
</reference>
<evidence type="ECO:0000256" key="3">
    <source>
        <dbReference type="SAM" id="SignalP"/>
    </source>
</evidence>
<dbReference type="Proteomes" id="UP000199645">
    <property type="component" value="Unassembled WGS sequence"/>
</dbReference>
<dbReference type="InterPro" id="IPR011659">
    <property type="entry name" value="WD40"/>
</dbReference>